<keyword evidence="2" id="KW-1185">Reference proteome</keyword>
<dbReference type="Proteomes" id="UP001501842">
    <property type="component" value="Unassembled WGS sequence"/>
</dbReference>
<dbReference type="RefSeq" id="WP_344451431.1">
    <property type="nucleotide sequence ID" value="NZ_BAAATZ010000012.1"/>
</dbReference>
<accession>A0ABP6GPF3</accession>
<gene>
    <name evidence="1" type="ORF">GCM10010439_34470</name>
</gene>
<proteinExistence type="predicted"/>
<name>A0ABP6GPF3_9ACTN</name>
<organism evidence="1 2">
    <name type="scientific">Actinocorallia aurantiaca</name>
    <dbReference type="NCBI Taxonomy" id="46204"/>
    <lineage>
        <taxon>Bacteria</taxon>
        <taxon>Bacillati</taxon>
        <taxon>Actinomycetota</taxon>
        <taxon>Actinomycetes</taxon>
        <taxon>Streptosporangiales</taxon>
        <taxon>Thermomonosporaceae</taxon>
        <taxon>Actinocorallia</taxon>
    </lineage>
</organism>
<evidence type="ECO:0000313" key="1">
    <source>
        <dbReference type="EMBL" id="GAA2727778.1"/>
    </source>
</evidence>
<evidence type="ECO:0000313" key="2">
    <source>
        <dbReference type="Proteomes" id="UP001501842"/>
    </source>
</evidence>
<dbReference type="EMBL" id="BAAATZ010000012">
    <property type="protein sequence ID" value="GAA2727778.1"/>
    <property type="molecule type" value="Genomic_DNA"/>
</dbReference>
<reference evidence="2" key="1">
    <citation type="journal article" date="2019" name="Int. J. Syst. Evol. Microbiol.">
        <title>The Global Catalogue of Microorganisms (GCM) 10K type strain sequencing project: providing services to taxonomists for standard genome sequencing and annotation.</title>
        <authorList>
            <consortium name="The Broad Institute Genomics Platform"/>
            <consortium name="The Broad Institute Genome Sequencing Center for Infectious Disease"/>
            <person name="Wu L."/>
            <person name="Ma J."/>
        </authorList>
    </citation>
    <scope>NUCLEOTIDE SEQUENCE [LARGE SCALE GENOMIC DNA]</scope>
    <source>
        <strain evidence="2">JCM 8201</strain>
    </source>
</reference>
<comment type="caution">
    <text evidence="1">The sequence shown here is derived from an EMBL/GenBank/DDBJ whole genome shotgun (WGS) entry which is preliminary data.</text>
</comment>
<protein>
    <submittedName>
        <fullName evidence="1">Uncharacterized protein</fullName>
    </submittedName>
</protein>
<sequence length="74" mass="7874">MPAKEIIAALRAAIMAGWQEPDQPSGGSAHVYRKLRCPGGRGCCPQLNVYGTPRVPEHEAAKIYRAIASCPAGK</sequence>